<dbReference type="AlphaFoldDB" id="A0AAD6AU75"/>
<feature type="chain" id="PRO_5042095973" description="Ig-like domain-containing protein" evidence="7">
    <location>
        <begin position="21"/>
        <end position="804"/>
    </location>
</feature>
<reference evidence="9" key="1">
    <citation type="submission" date="2022-11" db="EMBL/GenBank/DDBJ databases">
        <title>Chromosome-level genome of Pogonophryne albipinna.</title>
        <authorList>
            <person name="Jo E."/>
        </authorList>
    </citation>
    <scope>NUCLEOTIDE SEQUENCE</scope>
    <source>
        <strain evidence="9">SGF0006</strain>
        <tissue evidence="9">Muscle</tissue>
    </source>
</reference>
<gene>
    <name evidence="9" type="ORF">JOQ06_025403</name>
</gene>
<dbReference type="InterPro" id="IPR013151">
    <property type="entry name" value="Immunoglobulin_dom"/>
</dbReference>
<feature type="domain" description="Ig-like" evidence="8">
    <location>
        <begin position="577"/>
        <end position="658"/>
    </location>
</feature>
<evidence type="ECO:0000256" key="5">
    <source>
        <dbReference type="SAM" id="MobiDB-lite"/>
    </source>
</evidence>
<evidence type="ECO:0000256" key="2">
    <source>
        <dbReference type="ARBA" id="ARBA00023157"/>
    </source>
</evidence>
<dbReference type="SMART" id="SM00408">
    <property type="entry name" value="IGc2"/>
    <property type="match status" value="6"/>
</dbReference>
<dbReference type="SUPFAM" id="SSF48726">
    <property type="entry name" value="Immunoglobulin"/>
    <property type="match status" value="7"/>
</dbReference>
<name>A0AAD6AU75_9TELE</name>
<proteinExistence type="predicted"/>
<feature type="domain" description="Ig-like" evidence="8">
    <location>
        <begin position="215"/>
        <end position="299"/>
    </location>
</feature>
<feature type="region of interest" description="Disordered" evidence="5">
    <location>
        <begin position="706"/>
        <end position="729"/>
    </location>
</feature>
<keyword evidence="10" id="KW-1185">Reference proteome</keyword>
<dbReference type="Gene3D" id="2.60.40.10">
    <property type="entry name" value="Immunoglobulins"/>
    <property type="match status" value="7"/>
</dbReference>
<dbReference type="InterPro" id="IPR013783">
    <property type="entry name" value="Ig-like_fold"/>
</dbReference>
<dbReference type="CDD" id="cd00096">
    <property type="entry name" value="Ig"/>
    <property type="match status" value="2"/>
</dbReference>
<dbReference type="PROSITE" id="PS50835">
    <property type="entry name" value="IG_LIKE"/>
    <property type="match status" value="6"/>
</dbReference>
<sequence length="804" mass="87081">MDIFTLLWIVSLAFTGLTEGAGLLPDGLNAAVGGKVIFTTTLTPGTPFQIVTWNFGAKNIFTWNAKNITAPEYEGRIIFFMSTGSLELRNLALNDSGEYSVNIIEPAESAKPGKTILDVYEPVSNVTITSSSTELVEFNSSVSLSCSSSGSSLSFLWLNSSSEVTGSDRVQITDGGSTLTIFNVTRCDQGPFRCQVSNPVSEGTSAQNLTIYYGPENTSWEISPPEKHHQEGSDISLSCSADSRPPAQFTWFLNGSALSATGPELKLMNVQISQSGSYSCQAFNDKTLRYETSTPASISVLTRVSNVTVTSEPTELVEFSSSVSLSCSSSGSSLSFLWLNSSSEVTGSDRVQITDGGSTLTIVNVTRYDKGTFRCQVFNPVSEGTSDPVTLTIYYGPEKTHLTISQPQKYYENGSDISLMCSADSRPSAVFKWFLNGALLSDTGSDLSLMNVQISQSGNYSCQAFNNKTLRYEMSQPSVVSVLEKVSGASVTSPSNLPIEGNSFRLICDAAGSVFTRKWRKGGLDLTPTVNMTLSNNNRELSFSSLNKDHTGDYSCNISNPLSSEEAKYSMIVNYGPETVQITGPNQIHVGGTFKLTCSAASVPTANYTWTLNGTEIHNSAVFYKNNAELSDSENYYCEAMNDITGRNSSAVHELTVTHEPEPGPDPPGCSDGCIAGIVIGVLVVLSVVAAIVWYFLCYKKKQKKERSAGNTNTRTGVEGQDNGAYTRSQEMHYADVRFTKKNNGETVQMGDQNKPSDYAEVRVNNNPRAAASSLPTYDAHLQRNKRPAPQPEIAELYAQVRKN</sequence>
<keyword evidence="2" id="KW-1015">Disulfide bond</keyword>
<keyword evidence="6" id="KW-0812">Transmembrane</keyword>
<dbReference type="Pfam" id="PF13927">
    <property type="entry name" value="Ig_3"/>
    <property type="match status" value="3"/>
</dbReference>
<dbReference type="SMART" id="SM00406">
    <property type="entry name" value="IGv"/>
    <property type="match status" value="2"/>
</dbReference>
<dbReference type="InterPro" id="IPR036179">
    <property type="entry name" value="Ig-like_dom_sf"/>
</dbReference>
<dbReference type="SMART" id="SM00409">
    <property type="entry name" value="IG"/>
    <property type="match status" value="7"/>
</dbReference>
<feature type="domain" description="Ig-like" evidence="8">
    <location>
        <begin position="122"/>
        <end position="210"/>
    </location>
</feature>
<dbReference type="EMBL" id="JAPTMU010000015">
    <property type="protein sequence ID" value="KAJ4931104.1"/>
    <property type="molecule type" value="Genomic_DNA"/>
</dbReference>
<evidence type="ECO:0000256" key="6">
    <source>
        <dbReference type="SAM" id="Phobius"/>
    </source>
</evidence>
<evidence type="ECO:0000256" key="3">
    <source>
        <dbReference type="ARBA" id="ARBA00023180"/>
    </source>
</evidence>
<feature type="domain" description="Ig-like" evidence="8">
    <location>
        <begin position="477"/>
        <end position="574"/>
    </location>
</feature>
<protein>
    <recommendedName>
        <fullName evidence="8">Ig-like domain-containing protein</fullName>
    </recommendedName>
</protein>
<dbReference type="PANTHER" id="PTHR44337">
    <property type="entry name" value="CARCINOEMBRYONIC ANTIGEN-RELATED CELL ADHESION MOLECULE 8"/>
    <property type="match status" value="1"/>
</dbReference>
<comment type="caution">
    <text evidence="9">The sequence shown here is derived from an EMBL/GenBank/DDBJ whole genome shotgun (WGS) entry which is preliminary data.</text>
</comment>
<dbReference type="Pfam" id="PF00047">
    <property type="entry name" value="ig"/>
    <property type="match status" value="1"/>
</dbReference>
<dbReference type="PANTHER" id="PTHR44337:SF20">
    <property type="entry name" value="CARCINOEMBRYONIC ANTIGEN-RELATED CELL ADHESION MOLECULE 5-RELATED"/>
    <property type="match status" value="1"/>
</dbReference>
<dbReference type="Pfam" id="PF13895">
    <property type="entry name" value="Ig_2"/>
    <property type="match status" value="2"/>
</dbReference>
<keyword evidence="4" id="KW-0393">Immunoglobulin domain</keyword>
<evidence type="ECO:0000313" key="9">
    <source>
        <dbReference type="EMBL" id="KAJ4931104.1"/>
    </source>
</evidence>
<feature type="signal peptide" evidence="7">
    <location>
        <begin position="1"/>
        <end position="20"/>
    </location>
</feature>
<dbReference type="InterPro" id="IPR013106">
    <property type="entry name" value="Ig_V-set"/>
</dbReference>
<evidence type="ECO:0000259" key="8">
    <source>
        <dbReference type="PROSITE" id="PS50835"/>
    </source>
</evidence>
<feature type="region of interest" description="Disordered" evidence="5">
    <location>
        <begin position="766"/>
        <end position="793"/>
    </location>
</feature>
<evidence type="ECO:0000256" key="7">
    <source>
        <dbReference type="SAM" id="SignalP"/>
    </source>
</evidence>
<dbReference type="Proteomes" id="UP001219934">
    <property type="component" value="Unassembled WGS sequence"/>
</dbReference>
<accession>A0AAD6AU75</accession>
<dbReference type="InterPro" id="IPR007110">
    <property type="entry name" value="Ig-like_dom"/>
</dbReference>
<feature type="domain" description="Ig-like" evidence="8">
    <location>
        <begin position="397"/>
        <end position="475"/>
    </location>
</feature>
<feature type="transmembrane region" description="Helical" evidence="6">
    <location>
        <begin position="675"/>
        <end position="697"/>
    </location>
</feature>
<keyword evidence="6" id="KW-1133">Transmembrane helix</keyword>
<dbReference type="InterPro" id="IPR003599">
    <property type="entry name" value="Ig_sub"/>
</dbReference>
<keyword evidence="1 7" id="KW-0732">Signal</keyword>
<evidence type="ECO:0000313" key="10">
    <source>
        <dbReference type="Proteomes" id="UP001219934"/>
    </source>
</evidence>
<dbReference type="InterPro" id="IPR052598">
    <property type="entry name" value="IgSF_CEA-related"/>
</dbReference>
<organism evidence="9 10">
    <name type="scientific">Pogonophryne albipinna</name>
    <dbReference type="NCBI Taxonomy" id="1090488"/>
    <lineage>
        <taxon>Eukaryota</taxon>
        <taxon>Metazoa</taxon>
        <taxon>Chordata</taxon>
        <taxon>Craniata</taxon>
        <taxon>Vertebrata</taxon>
        <taxon>Euteleostomi</taxon>
        <taxon>Actinopterygii</taxon>
        <taxon>Neopterygii</taxon>
        <taxon>Teleostei</taxon>
        <taxon>Neoteleostei</taxon>
        <taxon>Acanthomorphata</taxon>
        <taxon>Eupercaria</taxon>
        <taxon>Perciformes</taxon>
        <taxon>Notothenioidei</taxon>
        <taxon>Pogonophryne</taxon>
    </lineage>
</organism>
<dbReference type="InterPro" id="IPR003598">
    <property type="entry name" value="Ig_sub2"/>
</dbReference>
<keyword evidence="3" id="KW-0325">Glycoprotein</keyword>
<evidence type="ECO:0000256" key="1">
    <source>
        <dbReference type="ARBA" id="ARBA00022729"/>
    </source>
</evidence>
<keyword evidence="6" id="KW-0472">Membrane</keyword>
<evidence type="ECO:0000256" key="4">
    <source>
        <dbReference type="ARBA" id="ARBA00023319"/>
    </source>
</evidence>
<feature type="domain" description="Ig-like" evidence="8">
    <location>
        <begin position="305"/>
        <end position="392"/>
    </location>
</feature>